<proteinExistence type="predicted"/>
<dbReference type="PANTHER" id="PTHR42980">
    <property type="entry name" value="2-OXOISOVALERATE DEHYDROGENASE SUBUNIT BETA-RELATED"/>
    <property type="match status" value="1"/>
</dbReference>
<dbReference type="Pfam" id="PF02780">
    <property type="entry name" value="Transketolase_C"/>
    <property type="match status" value="1"/>
</dbReference>
<gene>
    <name evidence="7" type="ORF">EV688_101198</name>
</gene>
<accession>A0A4R2KV77</accession>
<dbReference type="InterPro" id="IPR001017">
    <property type="entry name" value="DH_E1"/>
</dbReference>
<dbReference type="GO" id="GO:0003863">
    <property type="term" value="F:branched-chain 2-oxo acid dehydrogenase activity"/>
    <property type="evidence" value="ECO:0007669"/>
    <property type="project" value="UniProtKB-EC"/>
</dbReference>
<dbReference type="SUPFAM" id="SSF52922">
    <property type="entry name" value="TK C-terminal domain-like"/>
    <property type="match status" value="1"/>
</dbReference>
<dbReference type="GO" id="GO:0009083">
    <property type="term" value="P:branched-chain amino acid catabolic process"/>
    <property type="evidence" value="ECO:0007669"/>
    <property type="project" value="TreeGrafter"/>
</dbReference>
<dbReference type="EMBL" id="SLWX01000001">
    <property type="protein sequence ID" value="TCO78381.1"/>
    <property type="molecule type" value="Genomic_DNA"/>
</dbReference>
<evidence type="ECO:0000256" key="5">
    <source>
        <dbReference type="ARBA" id="ARBA00023052"/>
    </source>
</evidence>
<keyword evidence="5" id="KW-0786">Thiamine pyrophosphate</keyword>
<evidence type="ECO:0000256" key="4">
    <source>
        <dbReference type="ARBA" id="ARBA00023002"/>
    </source>
</evidence>
<dbReference type="EC" id="1.2.4.4" evidence="3"/>
<evidence type="ECO:0000256" key="1">
    <source>
        <dbReference type="ARBA" id="ARBA00001964"/>
    </source>
</evidence>
<reference evidence="7 8" key="1">
    <citation type="submission" date="2019-03" db="EMBL/GenBank/DDBJ databases">
        <title>Genomic Encyclopedia of Type Strains, Phase IV (KMG-IV): sequencing the most valuable type-strain genomes for metagenomic binning, comparative biology and taxonomic classification.</title>
        <authorList>
            <person name="Goeker M."/>
        </authorList>
    </citation>
    <scope>NUCLEOTIDE SEQUENCE [LARGE SCALE GENOMIC DNA]</scope>
    <source>
        <strain evidence="7 8">DSM 23344</strain>
    </source>
</reference>
<keyword evidence="8" id="KW-1185">Reference proteome</keyword>
<organism evidence="7 8">
    <name type="scientific">Chromatocurvus halotolerans</name>
    <dbReference type="NCBI Taxonomy" id="1132028"/>
    <lineage>
        <taxon>Bacteria</taxon>
        <taxon>Pseudomonadati</taxon>
        <taxon>Pseudomonadota</taxon>
        <taxon>Gammaproteobacteria</taxon>
        <taxon>Cellvibrionales</taxon>
        <taxon>Halieaceae</taxon>
        <taxon>Chromatocurvus</taxon>
    </lineage>
</organism>
<keyword evidence="4" id="KW-0560">Oxidoreductase</keyword>
<dbReference type="AlphaFoldDB" id="A0A4R2KV77"/>
<dbReference type="Gene3D" id="3.40.50.970">
    <property type="match status" value="2"/>
</dbReference>
<dbReference type="GO" id="GO:0007584">
    <property type="term" value="P:response to nutrient"/>
    <property type="evidence" value="ECO:0007669"/>
    <property type="project" value="TreeGrafter"/>
</dbReference>
<dbReference type="PANTHER" id="PTHR42980:SF1">
    <property type="entry name" value="2-OXOISOVALERATE DEHYDROGENASE SUBUNIT BETA, MITOCHONDRIAL"/>
    <property type="match status" value="1"/>
</dbReference>
<dbReference type="SMART" id="SM00861">
    <property type="entry name" value="Transket_pyr"/>
    <property type="match status" value="1"/>
</dbReference>
<dbReference type="Pfam" id="PF00676">
    <property type="entry name" value="E1_dh"/>
    <property type="match status" value="1"/>
</dbReference>
<dbReference type="Pfam" id="PF02779">
    <property type="entry name" value="Transket_pyr"/>
    <property type="match status" value="1"/>
</dbReference>
<evidence type="ECO:0000256" key="3">
    <source>
        <dbReference type="ARBA" id="ARBA00012277"/>
    </source>
</evidence>
<feature type="domain" description="Transketolase-like pyrimidine-binding" evidence="6">
    <location>
        <begin position="397"/>
        <end position="578"/>
    </location>
</feature>
<comment type="caution">
    <text evidence="7">The sequence shown here is derived from an EMBL/GenBank/DDBJ whole genome shotgun (WGS) entry which is preliminary data.</text>
</comment>
<comment type="function">
    <text evidence="2">E1 component of the 2-oxoglutarate dehydrogenase (OGDH) complex which catalyzes the decarboxylation of 2-oxoglutarate, the first step in the conversion of 2-oxoglutarate to succinyl-CoA and CO(2).</text>
</comment>
<evidence type="ECO:0000259" key="6">
    <source>
        <dbReference type="SMART" id="SM00861"/>
    </source>
</evidence>
<sequence length="736" mass="79171">MAGMTPSERLHQAFIACVSEGRLPAPSRLDTVLGDDALLGLFQDQTSSRLLDIVSRRMARNRESFYTIGSAGHEGNAAVAAALRIDDPAFLHYRSCAFALARHRQQPVGDAVRDALLAFTASAEDPVSGGRHKVIGSRAHWIPPQTSTIASHLPKAMGTAHALGLYRRVAHRDVGLAADSLAICSFGDASLNHSTTQGALNTAAWAAFQGSPMPLLLVCEDNGIGISTPTPVGWVEASVRARPGIHYISCDGRDLLDTYRAACLARDHVRLHRRPAFLHFRTVRLLGHAGTDAETGYRSAAQIAEDEAQDPLLMTASTLIDRGLMTAAAIVDSYRREEHRIETLAKEVATRPKLTTSADVMASLLPMPHNAPAPPLPDEPLRAALFGRDARQFDRPLSLSRHINLALADLMLQYSDTLVFGEDVAKKGGVYGVTRGLLDKFGPARVTNTLLDEQSILGLAIGLAQCGYLPIAEIQYLAYLHNAEDQLRGEAATLSFFSNRQFSNGMVVRIAGLAYQKGFGGHFHNDNSIAVLRDIPGLVVATPSCGRDAAGLLRTCVDLAHREQRVVVFLEPIALYMTTDLFSPGDNLWAAPYPSPAAQEHIAPGSVHATDGGSALAIVSYANGYYLSTQAAQTLREEDGIDATLVDLRWLQPLPEASLLEALRDCECVLIVDECRRSGSVSEALMTLLQESLPGVRAARITALDSFIPLGDAAYTVLPDREGIVSAARQLLSGSP</sequence>
<dbReference type="InterPro" id="IPR005475">
    <property type="entry name" value="Transketolase-like_Pyr-bd"/>
</dbReference>
<dbReference type="InterPro" id="IPR029061">
    <property type="entry name" value="THDP-binding"/>
</dbReference>
<evidence type="ECO:0000313" key="8">
    <source>
        <dbReference type="Proteomes" id="UP000294980"/>
    </source>
</evidence>
<dbReference type="InterPro" id="IPR009014">
    <property type="entry name" value="Transketo_C/PFOR_II"/>
</dbReference>
<name>A0A4R2KV77_9GAMM</name>
<dbReference type="Gene3D" id="3.40.50.920">
    <property type="match status" value="1"/>
</dbReference>
<dbReference type="InterPro" id="IPR033248">
    <property type="entry name" value="Transketolase_C"/>
</dbReference>
<protein>
    <recommendedName>
        <fullName evidence="3">3-methyl-2-oxobutanoate dehydrogenase (2-methylpropanoyl-transferring)</fullName>
        <ecNumber evidence="3">1.2.4.4</ecNumber>
    </recommendedName>
</protein>
<evidence type="ECO:0000313" key="7">
    <source>
        <dbReference type="EMBL" id="TCO78381.1"/>
    </source>
</evidence>
<evidence type="ECO:0000256" key="2">
    <source>
        <dbReference type="ARBA" id="ARBA00003906"/>
    </source>
</evidence>
<dbReference type="Proteomes" id="UP000294980">
    <property type="component" value="Unassembled WGS sequence"/>
</dbReference>
<dbReference type="SUPFAM" id="SSF52518">
    <property type="entry name" value="Thiamin diphosphate-binding fold (THDP-binding)"/>
    <property type="match status" value="2"/>
</dbReference>
<comment type="cofactor">
    <cofactor evidence="1">
        <name>thiamine diphosphate</name>
        <dbReference type="ChEBI" id="CHEBI:58937"/>
    </cofactor>
</comment>